<sequence>MTAWRQQRALSDRYLGLKRDLDRFVTALADAVAHARSAGQFSAMTKIFLSGSFRAS</sequence>
<comment type="caution">
    <text evidence="1">The sequence shown here is derived from an EMBL/GenBank/DDBJ whole genome shotgun (WGS) entry which is preliminary data.</text>
</comment>
<evidence type="ECO:0000313" key="1">
    <source>
        <dbReference type="EMBL" id="CAH2399562.1"/>
    </source>
</evidence>
<gene>
    <name evidence="1" type="ORF">MES4922_210327</name>
</gene>
<reference evidence="1" key="1">
    <citation type="submission" date="2022-03" db="EMBL/GenBank/DDBJ databases">
        <authorList>
            <person name="Brunel B."/>
        </authorList>
    </citation>
    <scope>NUCLEOTIDE SEQUENCE</scope>
    <source>
        <strain evidence="1">STM4922sample</strain>
    </source>
</reference>
<protein>
    <recommendedName>
        <fullName evidence="3">Transposase</fullName>
    </recommendedName>
</protein>
<accession>A0ABM9DSB0</accession>
<dbReference type="Proteomes" id="UP001152604">
    <property type="component" value="Unassembled WGS sequence"/>
</dbReference>
<name>A0ABM9DSB0_9HYPH</name>
<keyword evidence="2" id="KW-1185">Reference proteome</keyword>
<evidence type="ECO:0000313" key="2">
    <source>
        <dbReference type="Proteomes" id="UP001152604"/>
    </source>
</evidence>
<evidence type="ECO:0008006" key="3">
    <source>
        <dbReference type="Google" id="ProtNLM"/>
    </source>
</evidence>
<dbReference type="EMBL" id="CAKXZS010000014">
    <property type="protein sequence ID" value="CAH2399562.1"/>
    <property type="molecule type" value="Genomic_DNA"/>
</dbReference>
<organism evidence="1 2">
    <name type="scientific">Mesorhizobium ventifaucium</name>
    <dbReference type="NCBI Taxonomy" id="666020"/>
    <lineage>
        <taxon>Bacteria</taxon>
        <taxon>Pseudomonadati</taxon>
        <taxon>Pseudomonadota</taxon>
        <taxon>Alphaproteobacteria</taxon>
        <taxon>Hyphomicrobiales</taxon>
        <taxon>Phyllobacteriaceae</taxon>
        <taxon>Mesorhizobium</taxon>
    </lineage>
</organism>
<proteinExistence type="predicted"/>